<evidence type="ECO:0000256" key="1">
    <source>
        <dbReference type="SAM" id="MobiDB-lite"/>
    </source>
</evidence>
<evidence type="ECO:0000313" key="3">
    <source>
        <dbReference type="Proteomes" id="UP001498398"/>
    </source>
</evidence>
<dbReference type="EMBL" id="JBANRG010000087">
    <property type="protein sequence ID" value="KAK7437276.1"/>
    <property type="molecule type" value="Genomic_DNA"/>
</dbReference>
<dbReference type="Proteomes" id="UP001498398">
    <property type="component" value="Unassembled WGS sequence"/>
</dbReference>
<comment type="caution">
    <text evidence="2">The sequence shown here is derived from an EMBL/GenBank/DDBJ whole genome shotgun (WGS) entry which is preliminary data.</text>
</comment>
<sequence length="183" mass="20311">MDVPATLPEETFVDKEGVPERYLEYAVGLTRISSSVKRFMACISTEFASEDMLLREYEVGNELLPEHLVSGLRMGVTTVDSIEVAQNRNRSNLPEPIANLAAESLRSAKSILGILADLGRWEFLEGLVWLNFHYAHHAVLIFGVWEVGRLNAATAVSANGYGHGQPEGQGQERHRGCSRRKDT</sequence>
<proteinExistence type="predicted"/>
<gene>
    <name evidence="2" type="ORF">VKT23_018721</name>
</gene>
<name>A0ABR1IQ44_9AGAR</name>
<reference evidence="2 3" key="1">
    <citation type="submission" date="2024-01" db="EMBL/GenBank/DDBJ databases">
        <title>A draft genome for the cacao thread blight pathogen Marasmiellus scandens.</title>
        <authorList>
            <person name="Baruah I.K."/>
            <person name="Leung J."/>
            <person name="Bukari Y."/>
            <person name="Amoako-Attah I."/>
            <person name="Meinhardt L.W."/>
            <person name="Bailey B.A."/>
            <person name="Cohen S.P."/>
        </authorList>
    </citation>
    <scope>NUCLEOTIDE SEQUENCE [LARGE SCALE GENOMIC DNA]</scope>
    <source>
        <strain evidence="2 3">GH-19</strain>
    </source>
</reference>
<accession>A0ABR1IQ44</accession>
<keyword evidence="3" id="KW-1185">Reference proteome</keyword>
<feature type="compositionally biased region" description="Basic and acidic residues" evidence="1">
    <location>
        <begin position="170"/>
        <end position="183"/>
    </location>
</feature>
<organism evidence="2 3">
    <name type="scientific">Marasmiellus scandens</name>
    <dbReference type="NCBI Taxonomy" id="2682957"/>
    <lineage>
        <taxon>Eukaryota</taxon>
        <taxon>Fungi</taxon>
        <taxon>Dikarya</taxon>
        <taxon>Basidiomycota</taxon>
        <taxon>Agaricomycotina</taxon>
        <taxon>Agaricomycetes</taxon>
        <taxon>Agaricomycetidae</taxon>
        <taxon>Agaricales</taxon>
        <taxon>Marasmiineae</taxon>
        <taxon>Omphalotaceae</taxon>
        <taxon>Marasmiellus</taxon>
    </lineage>
</organism>
<feature type="region of interest" description="Disordered" evidence="1">
    <location>
        <begin position="161"/>
        <end position="183"/>
    </location>
</feature>
<evidence type="ECO:0000313" key="2">
    <source>
        <dbReference type="EMBL" id="KAK7437276.1"/>
    </source>
</evidence>
<protein>
    <submittedName>
        <fullName evidence="2">Uncharacterized protein</fullName>
    </submittedName>
</protein>